<keyword evidence="2" id="KW-0344">Guanine-nucleotide releasing factor</keyword>
<dbReference type="GO" id="GO:0007264">
    <property type="term" value="P:small GTPase-mediated signal transduction"/>
    <property type="evidence" value="ECO:0007669"/>
    <property type="project" value="InterPro"/>
</dbReference>
<dbReference type="PANTHER" id="PTHR14247">
    <property type="entry name" value="BREAST CANCER ANTI-ESTROGEN RESISTANCE PROTEIN 3 HOMOLOG-LIKE PROTEIN"/>
    <property type="match status" value="1"/>
</dbReference>
<dbReference type="EMBL" id="BGPR01001208">
    <property type="protein sequence ID" value="GBM48252.1"/>
    <property type="molecule type" value="Genomic_DNA"/>
</dbReference>
<dbReference type="InterPro" id="IPR023578">
    <property type="entry name" value="Ras_GEF_dom_sf"/>
</dbReference>
<dbReference type="GO" id="GO:0001784">
    <property type="term" value="F:phosphotyrosine residue binding"/>
    <property type="evidence" value="ECO:0007669"/>
    <property type="project" value="InterPro"/>
</dbReference>
<dbReference type="Proteomes" id="UP000499080">
    <property type="component" value="Unassembled WGS sequence"/>
</dbReference>
<dbReference type="PROSITE" id="PS50105">
    <property type="entry name" value="SAM_DOMAIN"/>
    <property type="match status" value="1"/>
</dbReference>
<dbReference type="Pfam" id="PF00017">
    <property type="entry name" value="SH2"/>
    <property type="match status" value="1"/>
</dbReference>
<dbReference type="CDD" id="cd10337">
    <property type="entry name" value="SH2_BCAR3"/>
    <property type="match status" value="1"/>
</dbReference>
<feature type="region of interest" description="Disordered" evidence="4">
    <location>
        <begin position="200"/>
        <end position="224"/>
    </location>
</feature>
<evidence type="ECO:0000256" key="4">
    <source>
        <dbReference type="SAM" id="MobiDB-lite"/>
    </source>
</evidence>
<dbReference type="SUPFAM" id="SSF55550">
    <property type="entry name" value="SH2 domain"/>
    <property type="match status" value="1"/>
</dbReference>
<dbReference type="InterPro" id="IPR013761">
    <property type="entry name" value="SAM/pointed_sf"/>
</dbReference>
<evidence type="ECO:0000259" key="5">
    <source>
        <dbReference type="PROSITE" id="PS50001"/>
    </source>
</evidence>
<dbReference type="AlphaFoldDB" id="A0A4Y2G346"/>
<dbReference type="GO" id="GO:0005085">
    <property type="term" value="F:guanyl-nucleotide exchange factor activity"/>
    <property type="evidence" value="ECO:0007669"/>
    <property type="project" value="UniProtKB-KW"/>
</dbReference>
<evidence type="ECO:0000313" key="9">
    <source>
        <dbReference type="Proteomes" id="UP000499080"/>
    </source>
</evidence>
<dbReference type="InterPro" id="IPR036964">
    <property type="entry name" value="RASGEF_cat_dom_sf"/>
</dbReference>
<dbReference type="SUPFAM" id="SSF48366">
    <property type="entry name" value="Ras GEF"/>
    <property type="match status" value="1"/>
</dbReference>
<dbReference type="Pfam" id="PF00536">
    <property type="entry name" value="SAM_1"/>
    <property type="match status" value="1"/>
</dbReference>
<dbReference type="PRINTS" id="PR00401">
    <property type="entry name" value="SH2DOMAIN"/>
</dbReference>
<dbReference type="Gene3D" id="1.10.840.10">
    <property type="entry name" value="Ras guanine-nucleotide exchange factors catalytic domain"/>
    <property type="match status" value="1"/>
</dbReference>
<evidence type="ECO:0000256" key="3">
    <source>
        <dbReference type="PROSITE-ProRule" id="PRU00191"/>
    </source>
</evidence>
<gene>
    <name evidence="8" type="primary">bcar3</name>
    <name evidence="8" type="ORF">AVEN_58745_1</name>
</gene>
<dbReference type="SMART" id="SM00147">
    <property type="entry name" value="RasGEF"/>
    <property type="match status" value="1"/>
</dbReference>
<dbReference type="SUPFAM" id="SSF47769">
    <property type="entry name" value="SAM/Pointed domain"/>
    <property type="match status" value="1"/>
</dbReference>
<reference evidence="8 9" key="1">
    <citation type="journal article" date="2019" name="Sci. Rep.">
        <title>Orb-weaving spider Araneus ventricosus genome elucidates the spidroin gene catalogue.</title>
        <authorList>
            <person name="Kono N."/>
            <person name="Nakamura H."/>
            <person name="Ohtoshi R."/>
            <person name="Moran D.A.P."/>
            <person name="Shinohara A."/>
            <person name="Yoshida Y."/>
            <person name="Fujiwara M."/>
            <person name="Mori M."/>
            <person name="Tomita M."/>
            <person name="Arakawa K."/>
        </authorList>
    </citation>
    <scope>NUCLEOTIDE SEQUENCE [LARGE SCALE GENOMIC DNA]</scope>
</reference>
<name>A0A4Y2G346_ARAVE</name>
<dbReference type="PROSITE" id="PS50001">
    <property type="entry name" value="SH2"/>
    <property type="match status" value="1"/>
</dbReference>
<dbReference type="FunFam" id="1.10.840.10:FF:000015">
    <property type="entry name" value="Uncharacterized protein, isoform A"/>
    <property type="match status" value="1"/>
</dbReference>
<dbReference type="SMART" id="SM00252">
    <property type="entry name" value="SH2"/>
    <property type="match status" value="1"/>
</dbReference>
<evidence type="ECO:0000259" key="6">
    <source>
        <dbReference type="PROSITE" id="PS50009"/>
    </source>
</evidence>
<feature type="compositionally biased region" description="Basic and acidic residues" evidence="4">
    <location>
        <begin position="499"/>
        <end position="508"/>
    </location>
</feature>
<feature type="domain" description="SAM" evidence="7">
    <location>
        <begin position="137"/>
        <end position="195"/>
    </location>
</feature>
<dbReference type="PROSITE" id="PS50009">
    <property type="entry name" value="RASGEF_CAT"/>
    <property type="match status" value="1"/>
</dbReference>
<feature type="domain" description="Ras-GEF" evidence="6">
    <location>
        <begin position="657"/>
        <end position="892"/>
    </location>
</feature>
<feature type="region of interest" description="Disordered" evidence="4">
    <location>
        <begin position="236"/>
        <end position="266"/>
    </location>
</feature>
<feature type="region of interest" description="Disordered" evidence="4">
    <location>
        <begin position="488"/>
        <end position="510"/>
    </location>
</feature>
<evidence type="ECO:0000256" key="2">
    <source>
        <dbReference type="PROSITE-ProRule" id="PRU00168"/>
    </source>
</evidence>
<dbReference type="Gene3D" id="3.30.505.10">
    <property type="entry name" value="SH2 domain"/>
    <property type="match status" value="1"/>
</dbReference>
<dbReference type="InterPro" id="IPR036860">
    <property type="entry name" value="SH2_dom_sf"/>
</dbReference>
<organism evidence="8 9">
    <name type="scientific">Araneus ventricosus</name>
    <name type="common">Orbweaver spider</name>
    <name type="synonym">Epeira ventricosa</name>
    <dbReference type="NCBI Taxonomy" id="182803"/>
    <lineage>
        <taxon>Eukaryota</taxon>
        <taxon>Metazoa</taxon>
        <taxon>Ecdysozoa</taxon>
        <taxon>Arthropoda</taxon>
        <taxon>Chelicerata</taxon>
        <taxon>Arachnida</taxon>
        <taxon>Araneae</taxon>
        <taxon>Araneomorphae</taxon>
        <taxon>Entelegynae</taxon>
        <taxon>Araneoidea</taxon>
        <taxon>Araneidae</taxon>
        <taxon>Araneus</taxon>
    </lineage>
</organism>
<dbReference type="OrthoDB" id="2412973at2759"/>
<feature type="compositionally biased region" description="Low complexity" evidence="4">
    <location>
        <begin position="241"/>
        <end position="252"/>
    </location>
</feature>
<sequence length="939" mass="106567">MVYRCDNYPSVVILKEELMFSNELEMINEISYKQWVKTDGAELKTIITSVENLVAKLSTLYTHHFFTKLRDSIPSVHWKKEQVTIHPFLASVKDTANDKLKPIPMCVISDHLVHDTTTFWTFQKIISDMANQLPHLNIDLWLDKLDLNVYKPIFKKYNGVEDILWMTERDLKNLGIKNGSHRARLGSSLAILKEKYDRASRENRNMLSPNGQSPHSEKAKSITSVSPIRQIHLEETQSGVRSWPSTRPSTSHSTKHSSPRSSIENFVGTEATAEELKRALEKELSLDSSDLRSYAWYHGTILRQRAEELVVQDGDFLVRDCISQPGDYVITCKWKNVPLHFIIKKVILNPDTVYERFQYCFEKESFDSISDFITYYVGSKCPLSEASGVIISHPVNRVMPLSYYASRYGIQCQIHYVAKALEKIPSTPDHQNNNSIPEVPFVEISPASLSRPNYLQQPAEDKLAVSNNQSSETNKIKHVLHQNSNLVRMGSDPMLSPNTERRSLERRPNSGLFSSETLSAVVMTAEDKPPPKPSRVPSKKCAQRPLVVKKERKVSEVDDNDSCSPNFIPVPSVSPAHADFQRQISETRFSFLDRPSISSESSTPDVESTLKYFTTPKISDISAFKPQQFRTSLLSSENPPLEGVVLSRLRQILLCSAPKTIACHLTRMDLEVAKHFEDIDLGLGVSSGLELILLPQGEQMQKDLIERTECMKLFVAVLILTSPDEDERMKILNRWIEVAIETKTTLGNYYGFTSIMLGLTLHEILGLQSTWLALRHSHTEIAFMFETKLRPTFKALQNGSGLEAPNTCLPYILSLILILQKHISVMSSMEKDVDSVCNNYVNFTLPGNNSAGDYGLQLLADHLENGRNILQQVPVFRKNGEMSLRSIKFQDVILDVFNTEFHLRLLWGYRGSIVGSEQRHTIFQKVVNSLYNRCIAAEN</sequence>
<dbReference type="InterPro" id="IPR044102">
    <property type="entry name" value="SH2_SHEP1/BCAR3/NSP1"/>
</dbReference>
<comment type="caution">
    <text evidence="8">The sequence shown here is derived from an EMBL/GenBank/DDBJ whole genome shotgun (WGS) entry which is preliminary data.</text>
</comment>
<feature type="compositionally biased region" description="Polar residues" evidence="4">
    <location>
        <begin position="205"/>
        <end position="214"/>
    </location>
</feature>
<dbReference type="InterPro" id="IPR051853">
    <property type="entry name" value="SH2-Ras-GEF_adapter"/>
</dbReference>
<feature type="domain" description="SH2" evidence="5">
    <location>
        <begin position="296"/>
        <end position="395"/>
    </location>
</feature>
<dbReference type="FunFam" id="3.30.505.10:FF:000013">
    <property type="entry name" value="SH2 domain-containing protein 3C isoform X1"/>
    <property type="match status" value="1"/>
</dbReference>
<dbReference type="InterPro" id="IPR001660">
    <property type="entry name" value="SAM"/>
</dbReference>
<dbReference type="InterPro" id="IPR001895">
    <property type="entry name" value="RASGEF_cat_dom"/>
</dbReference>
<dbReference type="PANTHER" id="PTHR14247:SF8">
    <property type="entry name" value="RAS-GEF DOMAIN-CONTAINING PROTEIN"/>
    <property type="match status" value="1"/>
</dbReference>
<dbReference type="SMART" id="SM00454">
    <property type="entry name" value="SAM"/>
    <property type="match status" value="1"/>
</dbReference>
<evidence type="ECO:0000313" key="8">
    <source>
        <dbReference type="EMBL" id="GBM48252.1"/>
    </source>
</evidence>
<keyword evidence="1 3" id="KW-0727">SH2 domain</keyword>
<evidence type="ECO:0000256" key="1">
    <source>
        <dbReference type="ARBA" id="ARBA00022999"/>
    </source>
</evidence>
<accession>A0A4Y2G346</accession>
<dbReference type="InterPro" id="IPR000980">
    <property type="entry name" value="SH2"/>
</dbReference>
<protein>
    <submittedName>
        <fullName evidence="8">Breast cancer anti-estrogen resistance protein 3</fullName>
    </submittedName>
</protein>
<dbReference type="Gene3D" id="1.10.150.50">
    <property type="entry name" value="Transcription Factor, Ets-1"/>
    <property type="match status" value="1"/>
</dbReference>
<keyword evidence="9" id="KW-1185">Reference proteome</keyword>
<dbReference type="Pfam" id="PF00617">
    <property type="entry name" value="RasGEF"/>
    <property type="match status" value="1"/>
</dbReference>
<evidence type="ECO:0000259" key="7">
    <source>
        <dbReference type="PROSITE" id="PS50105"/>
    </source>
</evidence>
<proteinExistence type="predicted"/>